<dbReference type="InterPro" id="IPR027417">
    <property type="entry name" value="P-loop_NTPase"/>
</dbReference>
<organism evidence="1 2">
    <name type="scientific">Cervus elaphus hippelaphus</name>
    <name type="common">European red deer</name>
    <dbReference type="NCBI Taxonomy" id="46360"/>
    <lineage>
        <taxon>Eukaryota</taxon>
        <taxon>Metazoa</taxon>
        <taxon>Chordata</taxon>
        <taxon>Craniata</taxon>
        <taxon>Vertebrata</taxon>
        <taxon>Euteleostomi</taxon>
        <taxon>Mammalia</taxon>
        <taxon>Eutheria</taxon>
        <taxon>Laurasiatheria</taxon>
        <taxon>Artiodactyla</taxon>
        <taxon>Ruminantia</taxon>
        <taxon>Pecora</taxon>
        <taxon>Cervidae</taxon>
        <taxon>Cervinae</taxon>
        <taxon>Cervus</taxon>
    </lineage>
</organism>
<feature type="non-terminal residue" evidence="1">
    <location>
        <position position="93"/>
    </location>
</feature>
<name>A0A212C611_CEREH</name>
<keyword evidence="2" id="KW-1185">Reference proteome</keyword>
<evidence type="ECO:0000313" key="2">
    <source>
        <dbReference type="Proteomes" id="UP000242450"/>
    </source>
</evidence>
<reference evidence="1 2" key="1">
    <citation type="journal article" date="2018" name="Mol. Genet. Genomics">
        <title>The red deer Cervus elaphus genome CerEla1.0: sequencing, annotating, genes, and chromosomes.</title>
        <authorList>
            <person name="Bana N.A."/>
            <person name="Nyiri A."/>
            <person name="Nagy J."/>
            <person name="Frank K."/>
            <person name="Nagy T."/>
            <person name="Steger V."/>
            <person name="Schiller M."/>
            <person name="Lakatos P."/>
            <person name="Sugar L."/>
            <person name="Horn P."/>
            <person name="Barta E."/>
            <person name="Orosz L."/>
        </authorList>
    </citation>
    <scope>NUCLEOTIDE SEQUENCE [LARGE SCALE GENOMIC DNA]</scope>
    <source>
        <strain evidence="1">Hungarian</strain>
    </source>
</reference>
<evidence type="ECO:0000313" key="1">
    <source>
        <dbReference type="EMBL" id="OWK01427.1"/>
    </source>
</evidence>
<proteinExistence type="predicted"/>
<dbReference type="SUPFAM" id="SSF52540">
    <property type="entry name" value="P-loop containing nucleoside triphosphate hydrolases"/>
    <property type="match status" value="1"/>
</dbReference>
<dbReference type="Gene3D" id="3.40.50.300">
    <property type="entry name" value="P-loop containing nucleotide triphosphate hydrolases"/>
    <property type="match status" value="1"/>
</dbReference>
<accession>A0A212C611</accession>
<comment type="caution">
    <text evidence="1">The sequence shown here is derived from an EMBL/GenBank/DDBJ whole genome shotgun (WGS) entry which is preliminary data.</text>
</comment>
<dbReference type="EMBL" id="MKHE01000028">
    <property type="protein sequence ID" value="OWK01427.1"/>
    <property type="molecule type" value="Genomic_DNA"/>
</dbReference>
<gene>
    <name evidence="1" type="ORF">Celaphus_00018828</name>
</gene>
<dbReference type="Proteomes" id="UP000242450">
    <property type="component" value="Chromosome 28"/>
</dbReference>
<protein>
    <submittedName>
        <fullName evidence="1">Uncharacterized protein</fullName>
    </submittedName>
</protein>
<sequence length="93" mass="10949">MKNLDDFEIRDNDVFIITYPESGIQSTQLGPRQETIRSPLFSSHIPCYLATKGLKNEKANVCHRRSLWFDGNRGWYEHGHDFNILLVMYEEMN</sequence>
<dbReference type="AlphaFoldDB" id="A0A212C611"/>
<dbReference type="OrthoDB" id="205623at2759"/>